<dbReference type="PANTHER" id="PTHR11820">
    <property type="entry name" value="ACYLPYRUVASE"/>
    <property type="match status" value="1"/>
</dbReference>
<dbReference type="InterPro" id="IPR011234">
    <property type="entry name" value="Fumarylacetoacetase-like_C"/>
</dbReference>
<dbReference type="AlphaFoldDB" id="A0A1V6RCQ4"/>
<dbReference type="GO" id="GO:0050163">
    <property type="term" value="F:oxaloacetate tautomerase activity"/>
    <property type="evidence" value="ECO:0007669"/>
    <property type="project" value="UniProtKB-ARBA"/>
</dbReference>
<dbReference type="Pfam" id="PF01557">
    <property type="entry name" value="FAA_hydrolase"/>
    <property type="match status" value="1"/>
</dbReference>
<dbReference type="GO" id="GO:0006107">
    <property type="term" value="P:oxaloacetate metabolic process"/>
    <property type="evidence" value="ECO:0007669"/>
    <property type="project" value="UniProtKB-ARBA"/>
</dbReference>
<dbReference type="Proteomes" id="UP000191518">
    <property type="component" value="Unassembled WGS sequence"/>
</dbReference>
<gene>
    <name evidence="4" type="ORF">PENVUL_c067G09793</name>
</gene>
<evidence type="ECO:0000313" key="4">
    <source>
        <dbReference type="EMBL" id="OQD98996.1"/>
    </source>
</evidence>
<proteinExistence type="inferred from homology"/>
<dbReference type="InterPro" id="IPR036663">
    <property type="entry name" value="Fumarylacetoacetase_C_sf"/>
</dbReference>
<organism evidence="4 5">
    <name type="scientific">Penicillium vulpinum</name>
    <dbReference type="NCBI Taxonomy" id="29845"/>
    <lineage>
        <taxon>Eukaryota</taxon>
        <taxon>Fungi</taxon>
        <taxon>Dikarya</taxon>
        <taxon>Ascomycota</taxon>
        <taxon>Pezizomycotina</taxon>
        <taxon>Eurotiomycetes</taxon>
        <taxon>Eurotiomycetidae</taxon>
        <taxon>Eurotiales</taxon>
        <taxon>Aspergillaceae</taxon>
        <taxon>Penicillium</taxon>
    </lineage>
</organism>
<dbReference type="GO" id="GO:0018773">
    <property type="term" value="F:acetylpyruvate hydrolase activity"/>
    <property type="evidence" value="ECO:0007669"/>
    <property type="project" value="TreeGrafter"/>
</dbReference>
<dbReference type="PANTHER" id="PTHR11820:SF7">
    <property type="entry name" value="ACYLPYRUVASE FAHD1, MITOCHONDRIAL"/>
    <property type="match status" value="1"/>
</dbReference>
<sequence length="226" mass="24655">MTTASFGRLVRFRAKNGTIYYGEVESQELITKESLAGAEVTLTVGPNTVAFIKPADTLAGPFEDIHVNSECTWMDYEAELSFIIGRDCKNATTENALDYILGYTVGNDVSSRYWQMPERSGHQHGAAKGFDKFAPIGPVIVSPRILGDPHNLGMTTKVNGVVRQQTNTDDMIFQIPSIIQHLSRGTTLRRGTVVMTGTPSGVAAFMKPQAWLNNGDVVEVEIDSIG</sequence>
<keyword evidence="5" id="KW-1185">Reference proteome</keyword>
<feature type="domain" description="Fumarylacetoacetase-like C-terminal" evidence="3">
    <location>
        <begin position="48"/>
        <end position="226"/>
    </location>
</feature>
<evidence type="ECO:0000256" key="1">
    <source>
        <dbReference type="ARBA" id="ARBA00010211"/>
    </source>
</evidence>
<comment type="caution">
    <text evidence="4">The sequence shown here is derived from an EMBL/GenBank/DDBJ whole genome shotgun (WGS) entry which is preliminary data.</text>
</comment>
<dbReference type="STRING" id="29845.A0A1V6RCQ4"/>
<dbReference type="SUPFAM" id="SSF56529">
    <property type="entry name" value="FAH"/>
    <property type="match status" value="1"/>
</dbReference>
<protein>
    <recommendedName>
        <fullName evidence="3">Fumarylacetoacetase-like C-terminal domain-containing protein</fullName>
    </recommendedName>
</protein>
<evidence type="ECO:0000256" key="2">
    <source>
        <dbReference type="ARBA" id="ARBA00022723"/>
    </source>
</evidence>
<dbReference type="GO" id="GO:0046872">
    <property type="term" value="F:metal ion binding"/>
    <property type="evidence" value="ECO:0007669"/>
    <property type="project" value="UniProtKB-KW"/>
</dbReference>
<dbReference type="EMBL" id="MDYP01000067">
    <property type="protein sequence ID" value="OQD98996.1"/>
    <property type="molecule type" value="Genomic_DNA"/>
</dbReference>
<comment type="similarity">
    <text evidence="1">Belongs to the FAH family.</text>
</comment>
<accession>A0A1V6RCQ4</accession>
<name>A0A1V6RCQ4_9EURO</name>
<evidence type="ECO:0000313" key="5">
    <source>
        <dbReference type="Proteomes" id="UP000191518"/>
    </source>
</evidence>
<keyword evidence="2" id="KW-0479">Metal-binding</keyword>
<dbReference type="Gene3D" id="3.90.850.10">
    <property type="entry name" value="Fumarylacetoacetase-like, C-terminal domain"/>
    <property type="match status" value="1"/>
</dbReference>
<reference evidence="5" key="1">
    <citation type="journal article" date="2017" name="Nat. Microbiol.">
        <title>Global analysis of biosynthetic gene clusters reveals vast potential of secondary metabolite production in Penicillium species.</title>
        <authorList>
            <person name="Nielsen J.C."/>
            <person name="Grijseels S."/>
            <person name="Prigent S."/>
            <person name="Ji B."/>
            <person name="Dainat J."/>
            <person name="Nielsen K.F."/>
            <person name="Frisvad J.C."/>
            <person name="Workman M."/>
            <person name="Nielsen J."/>
        </authorList>
    </citation>
    <scope>NUCLEOTIDE SEQUENCE [LARGE SCALE GENOMIC DNA]</scope>
    <source>
        <strain evidence="5">IBT 29486</strain>
    </source>
</reference>
<evidence type="ECO:0000259" key="3">
    <source>
        <dbReference type="Pfam" id="PF01557"/>
    </source>
</evidence>
<dbReference type="FunFam" id="3.90.850.10:FF:000002">
    <property type="entry name" value="2-hydroxyhepta-2,4-diene-1,7-dioate isomerase"/>
    <property type="match status" value="1"/>
</dbReference>